<dbReference type="KEGG" id="ssun:H9Q77_09090"/>
<reference evidence="1 2" key="1">
    <citation type="submission" date="2020-08" db="EMBL/GenBank/DDBJ databases">
        <authorList>
            <person name="Liu C."/>
            <person name="Sun Q."/>
        </authorList>
    </citation>
    <scope>NUCLEOTIDE SEQUENCE [LARGE SCALE GENOMIC DNA]</scope>
    <source>
        <strain evidence="1 2">NSJ-8</strain>
    </source>
</reference>
<dbReference type="AlphaFoldDB" id="A0A7G9G0F4"/>
<evidence type="ECO:0000313" key="2">
    <source>
        <dbReference type="Proteomes" id="UP000515981"/>
    </source>
</evidence>
<evidence type="ECO:0000313" key="1">
    <source>
        <dbReference type="EMBL" id="QNM04286.1"/>
    </source>
</evidence>
<dbReference type="EMBL" id="CP060633">
    <property type="protein sequence ID" value="QNM04286.1"/>
    <property type="molecule type" value="Genomic_DNA"/>
</dbReference>
<dbReference type="Proteomes" id="UP000515981">
    <property type="component" value="Chromosome"/>
</dbReference>
<proteinExistence type="predicted"/>
<protein>
    <submittedName>
        <fullName evidence="1">Uncharacterized protein</fullName>
    </submittedName>
</protein>
<keyword evidence="2" id="KW-1185">Reference proteome</keyword>
<accession>A0A7G9G0F4</accession>
<name>A0A7G9G0F4_9FIRM</name>
<organism evidence="1 2">
    <name type="scientific">Simiaoa sunii</name>
    <dbReference type="NCBI Taxonomy" id="2763672"/>
    <lineage>
        <taxon>Bacteria</taxon>
        <taxon>Bacillati</taxon>
        <taxon>Bacillota</taxon>
        <taxon>Clostridia</taxon>
        <taxon>Lachnospirales</taxon>
        <taxon>Lachnospiraceae</taxon>
        <taxon>Simiaoa</taxon>
    </lineage>
</organism>
<gene>
    <name evidence="1" type="ORF">H9Q77_09090</name>
</gene>
<sequence length="68" mass="8195">MQEAGVRNMSVYIRKMALNGYVIVPKWPDPDFYIHMERIRQLYTELYKEKNITKFRNTKISIEREVAA</sequence>